<protein>
    <submittedName>
        <fullName evidence="1">Uncharacterized protein</fullName>
    </submittedName>
</protein>
<feature type="non-terminal residue" evidence="1">
    <location>
        <position position="1"/>
    </location>
</feature>
<dbReference type="Gene3D" id="3.40.50.300">
    <property type="entry name" value="P-loop containing nucleotide triphosphate hydrolases"/>
    <property type="match status" value="1"/>
</dbReference>
<comment type="caution">
    <text evidence="1">The sequence shown here is derived from an EMBL/GenBank/DDBJ whole genome shotgun (WGS) entry which is preliminary data.</text>
</comment>
<dbReference type="AlphaFoldDB" id="A0A941F0J9"/>
<evidence type="ECO:0000313" key="2">
    <source>
        <dbReference type="Proteomes" id="UP000675781"/>
    </source>
</evidence>
<organism evidence="1 2">
    <name type="scientific">Actinospica durhamensis</name>
    <dbReference type="NCBI Taxonomy" id="1508375"/>
    <lineage>
        <taxon>Bacteria</taxon>
        <taxon>Bacillati</taxon>
        <taxon>Actinomycetota</taxon>
        <taxon>Actinomycetes</taxon>
        <taxon>Catenulisporales</taxon>
        <taxon>Actinospicaceae</taxon>
        <taxon>Actinospica</taxon>
    </lineage>
</organism>
<dbReference type="InterPro" id="IPR027417">
    <property type="entry name" value="P-loop_NTPase"/>
</dbReference>
<keyword evidence="2" id="KW-1185">Reference proteome</keyword>
<evidence type="ECO:0000313" key="1">
    <source>
        <dbReference type="EMBL" id="MBR7839259.1"/>
    </source>
</evidence>
<proteinExistence type="predicted"/>
<dbReference type="EMBL" id="JAGSOG010000406">
    <property type="protein sequence ID" value="MBR7839259.1"/>
    <property type="molecule type" value="Genomic_DNA"/>
</dbReference>
<sequence>LGGTVRLTSVLLTASDATAAVRLGGQEIGSQLDPHLERSRRAAVYLEDTAPASVVRVATDGRTVEELARAVIALTGWLEQTG</sequence>
<reference evidence="1" key="1">
    <citation type="submission" date="2021-04" db="EMBL/GenBank/DDBJ databases">
        <title>Genome based classification of Actinospica acidithermotolerans sp. nov., an actinobacterium isolated from an Indonesian hot spring.</title>
        <authorList>
            <person name="Kusuma A.B."/>
            <person name="Putra K.E."/>
            <person name="Nafisah S."/>
            <person name="Loh J."/>
            <person name="Nouioui I."/>
            <person name="Goodfellow M."/>
        </authorList>
    </citation>
    <scope>NUCLEOTIDE SEQUENCE</scope>
    <source>
        <strain evidence="1">CSCA 57</strain>
    </source>
</reference>
<dbReference type="Proteomes" id="UP000675781">
    <property type="component" value="Unassembled WGS sequence"/>
</dbReference>
<accession>A0A941F0J9</accession>
<gene>
    <name evidence="1" type="ORF">KDL01_38720</name>
</gene>
<name>A0A941F0J9_9ACTN</name>